<dbReference type="Gene3D" id="2.60.40.1470">
    <property type="entry name" value="ApaG domain"/>
    <property type="match status" value="1"/>
</dbReference>
<keyword evidence="5" id="KW-1185">Reference proteome</keyword>
<evidence type="ECO:0000259" key="3">
    <source>
        <dbReference type="PROSITE" id="PS51087"/>
    </source>
</evidence>
<dbReference type="EMBL" id="RJVO01000001">
    <property type="protein sequence ID" value="ROH93687.1"/>
    <property type="molecule type" value="Genomic_DNA"/>
</dbReference>
<reference evidence="4 5" key="1">
    <citation type="submission" date="2018-10" db="EMBL/GenBank/DDBJ databases">
        <authorList>
            <person name="Chen W.-M."/>
        </authorList>
    </citation>
    <scope>NUCLEOTIDE SEQUENCE [LARGE SCALE GENOMIC DNA]</scope>
    <source>
        <strain evidence="4 5">THS-13</strain>
    </source>
</reference>
<dbReference type="RefSeq" id="WP_123210542.1">
    <property type="nucleotide sequence ID" value="NZ_RJVO01000001.1"/>
</dbReference>
<evidence type="ECO:0000313" key="4">
    <source>
        <dbReference type="EMBL" id="ROH93687.1"/>
    </source>
</evidence>
<dbReference type="NCBIfam" id="NF003967">
    <property type="entry name" value="PRK05461.1"/>
    <property type="match status" value="1"/>
</dbReference>
<feature type="domain" description="ApaG" evidence="3">
    <location>
        <begin position="3"/>
        <end position="128"/>
    </location>
</feature>
<dbReference type="InterPro" id="IPR036767">
    <property type="entry name" value="ApaG_sf"/>
</dbReference>
<dbReference type="HAMAP" id="MF_00791">
    <property type="entry name" value="ApaG"/>
    <property type="match status" value="1"/>
</dbReference>
<sequence length="128" mass="14251">MSETLTRHVRIRVRPEYLPAQSMPQVQRWLFAYQVDIENLGSYAVQLLNRHWVITNGEGEVDEVRGPGVVGQQPLLQPGESFSYTSGCPLDTPVGTMHGEYEMLIPATGERFDALIAPFRLAVPGALN</sequence>
<dbReference type="Proteomes" id="UP000282106">
    <property type="component" value="Unassembled WGS sequence"/>
</dbReference>
<dbReference type="FunCoup" id="A0A3N0VLR5">
    <property type="interactions" value="11"/>
</dbReference>
<evidence type="ECO:0000256" key="2">
    <source>
        <dbReference type="HAMAP-Rule" id="MF_00791"/>
    </source>
</evidence>
<dbReference type="InterPro" id="IPR050718">
    <property type="entry name" value="ApaG-like"/>
</dbReference>
<organism evidence="4 5">
    <name type="scientific">Stagnimonas aquatica</name>
    <dbReference type="NCBI Taxonomy" id="2689987"/>
    <lineage>
        <taxon>Bacteria</taxon>
        <taxon>Pseudomonadati</taxon>
        <taxon>Pseudomonadota</taxon>
        <taxon>Gammaproteobacteria</taxon>
        <taxon>Nevskiales</taxon>
        <taxon>Nevskiaceae</taxon>
        <taxon>Stagnimonas</taxon>
    </lineage>
</organism>
<dbReference type="PROSITE" id="PS51087">
    <property type="entry name" value="APAG"/>
    <property type="match status" value="1"/>
</dbReference>
<accession>A0A3N0VLR5</accession>
<comment type="caution">
    <text evidence="4">The sequence shown here is derived from an EMBL/GenBank/DDBJ whole genome shotgun (WGS) entry which is preliminary data.</text>
</comment>
<proteinExistence type="inferred from homology"/>
<name>A0A3N0VLR5_9GAMM</name>
<dbReference type="InterPro" id="IPR007474">
    <property type="entry name" value="ApaG_domain"/>
</dbReference>
<dbReference type="PANTHER" id="PTHR47191:SF2">
    <property type="entry name" value="OS05G0170800 PROTEIN"/>
    <property type="match status" value="1"/>
</dbReference>
<dbReference type="SUPFAM" id="SSF110069">
    <property type="entry name" value="ApaG-like"/>
    <property type="match status" value="1"/>
</dbReference>
<dbReference type="Pfam" id="PF04379">
    <property type="entry name" value="DUF525"/>
    <property type="match status" value="1"/>
</dbReference>
<gene>
    <name evidence="2 4" type="primary">apaG</name>
    <name evidence="4" type="ORF">ED208_03965</name>
</gene>
<evidence type="ECO:0000256" key="1">
    <source>
        <dbReference type="ARBA" id="ARBA00017693"/>
    </source>
</evidence>
<dbReference type="PANTHER" id="PTHR47191">
    <property type="entry name" value="OS05G0170800 PROTEIN"/>
    <property type="match status" value="1"/>
</dbReference>
<dbReference type="InParanoid" id="A0A3N0VLR5"/>
<evidence type="ECO:0000313" key="5">
    <source>
        <dbReference type="Proteomes" id="UP000282106"/>
    </source>
</evidence>
<dbReference type="AlphaFoldDB" id="A0A3N0VLR5"/>
<protein>
    <recommendedName>
        <fullName evidence="1 2">Protein ApaG</fullName>
    </recommendedName>
</protein>
<dbReference type="InterPro" id="IPR023065">
    <property type="entry name" value="Uncharacterised_ApaG"/>
</dbReference>